<comment type="caution">
    <text evidence="2">The sequence shown here is derived from an EMBL/GenBank/DDBJ whole genome shotgun (WGS) entry which is preliminary data.</text>
</comment>
<name>A0AAD9GFW0_BABDI</name>
<dbReference type="Proteomes" id="UP001195914">
    <property type="component" value="Unassembled WGS sequence"/>
</dbReference>
<sequence length="330" mass="38336">MIGNIVDLVAGHIGVDKQSNDEAPRRLHTHGKQRWYDRAGNEPNEHNAVSIADRIHDELYMSKVEKRVSSYLEHIQQAQADGKFQRIDSETHPKEKVVSWDQLHKAQVHNRHVYFAGMPLSHSKEVGQLKRNQERIVRQTEELVVELRKRDEHIEELEKKQNVDFRKFEVALGKAMGLGMGCNLFAEIVSRYLNRRRRHFYTALRCKRMEELRQSLESHSAKLRQKHRLAALVIARSIRRLMDSTLKEAMRHMRAAVPKPPRNNYPSVVEAIKGKKYGMMKTKAVKMHQSGKHSKKPGDRMGQVEESLLTRLEHLVAEEMQMLSTSHITT</sequence>
<evidence type="ECO:0000313" key="2">
    <source>
        <dbReference type="EMBL" id="KAK1937518.1"/>
    </source>
</evidence>
<feature type="coiled-coil region" evidence="1">
    <location>
        <begin position="130"/>
        <end position="160"/>
    </location>
</feature>
<dbReference type="AlphaFoldDB" id="A0AAD9GFW0"/>
<keyword evidence="3" id="KW-1185">Reference proteome</keyword>
<protein>
    <submittedName>
        <fullName evidence="2">Uncharacterized protein</fullName>
    </submittedName>
</protein>
<reference evidence="2" key="1">
    <citation type="journal article" date="2014" name="Nucleic Acids Res.">
        <title>The evolutionary dynamics of variant antigen genes in Babesia reveal a history of genomic innovation underlying host-parasite interaction.</title>
        <authorList>
            <person name="Jackson A.P."/>
            <person name="Otto T.D."/>
            <person name="Darby A."/>
            <person name="Ramaprasad A."/>
            <person name="Xia D."/>
            <person name="Echaide I.E."/>
            <person name="Farber M."/>
            <person name="Gahlot S."/>
            <person name="Gamble J."/>
            <person name="Gupta D."/>
            <person name="Gupta Y."/>
            <person name="Jackson L."/>
            <person name="Malandrin L."/>
            <person name="Malas T.B."/>
            <person name="Moussa E."/>
            <person name="Nair M."/>
            <person name="Reid A.J."/>
            <person name="Sanders M."/>
            <person name="Sharma J."/>
            <person name="Tracey A."/>
            <person name="Quail M.A."/>
            <person name="Weir W."/>
            <person name="Wastling J.M."/>
            <person name="Hall N."/>
            <person name="Willadsen P."/>
            <person name="Lingelbach K."/>
            <person name="Shiels B."/>
            <person name="Tait A."/>
            <person name="Berriman M."/>
            <person name="Allred D.R."/>
            <person name="Pain A."/>
        </authorList>
    </citation>
    <scope>NUCLEOTIDE SEQUENCE</scope>
    <source>
        <strain evidence="2">1802A</strain>
    </source>
</reference>
<evidence type="ECO:0000313" key="3">
    <source>
        <dbReference type="Proteomes" id="UP001195914"/>
    </source>
</evidence>
<organism evidence="2 3">
    <name type="scientific">Babesia divergens</name>
    <dbReference type="NCBI Taxonomy" id="32595"/>
    <lineage>
        <taxon>Eukaryota</taxon>
        <taxon>Sar</taxon>
        <taxon>Alveolata</taxon>
        <taxon>Apicomplexa</taxon>
        <taxon>Aconoidasida</taxon>
        <taxon>Piroplasmida</taxon>
        <taxon>Babesiidae</taxon>
        <taxon>Babesia</taxon>
    </lineage>
</organism>
<accession>A0AAD9GFW0</accession>
<gene>
    <name evidence="2" type="ORF">X943_002491</name>
</gene>
<reference evidence="2" key="2">
    <citation type="submission" date="2021-05" db="EMBL/GenBank/DDBJ databases">
        <authorList>
            <person name="Pain A."/>
        </authorList>
    </citation>
    <scope>NUCLEOTIDE SEQUENCE</scope>
    <source>
        <strain evidence="2">1802A</strain>
    </source>
</reference>
<keyword evidence="1" id="KW-0175">Coiled coil</keyword>
<dbReference type="EMBL" id="JAHBMH010000033">
    <property type="protein sequence ID" value="KAK1937518.1"/>
    <property type="molecule type" value="Genomic_DNA"/>
</dbReference>
<evidence type="ECO:0000256" key="1">
    <source>
        <dbReference type="SAM" id="Coils"/>
    </source>
</evidence>
<proteinExistence type="predicted"/>